<comment type="caution">
    <text evidence="16">The sequence shown here is derived from an EMBL/GenBank/DDBJ whole genome shotgun (WGS) entry which is preliminary data.</text>
</comment>
<dbReference type="EMBL" id="CADEPM010000005">
    <property type="protein sequence ID" value="CAB3406423.1"/>
    <property type="molecule type" value="Genomic_DNA"/>
</dbReference>
<dbReference type="GO" id="GO:0000056">
    <property type="term" value="P:ribosomal small subunit export from nucleus"/>
    <property type="evidence" value="ECO:0007669"/>
    <property type="project" value="TreeGrafter"/>
</dbReference>
<dbReference type="GO" id="GO:0030688">
    <property type="term" value="C:preribosome, small subunit precursor"/>
    <property type="evidence" value="ECO:0007669"/>
    <property type="project" value="TreeGrafter"/>
</dbReference>
<dbReference type="InterPro" id="IPR001806">
    <property type="entry name" value="Small_GTPase"/>
</dbReference>
<dbReference type="PRINTS" id="PR00449">
    <property type="entry name" value="RASTRNSFRMNG"/>
</dbReference>
<dbReference type="PROSITE" id="PS50302">
    <property type="entry name" value="PUM"/>
    <property type="match status" value="3"/>
</dbReference>
<dbReference type="Pfam" id="PF22493">
    <property type="entry name" value="PUF_NOP9"/>
    <property type="match status" value="1"/>
</dbReference>
<evidence type="ECO:0000256" key="12">
    <source>
        <dbReference type="ARBA" id="ARBA00023289"/>
    </source>
</evidence>
<dbReference type="InterPro" id="IPR005225">
    <property type="entry name" value="Small_GTP-bd"/>
</dbReference>
<dbReference type="CDD" id="cd04138">
    <property type="entry name" value="H_N_K_Ras_like"/>
    <property type="match status" value="1"/>
</dbReference>
<comment type="subcellular location">
    <subcellularLocation>
        <location evidence="1">Cell membrane</location>
    </subcellularLocation>
    <subcellularLocation>
        <location evidence="2">Membrane</location>
        <topology evidence="2">Lipid-anchor</topology>
    </subcellularLocation>
</comment>
<feature type="repeat" description="Pumilio" evidence="14">
    <location>
        <begin position="718"/>
        <end position="756"/>
    </location>
</feature>
<dbReference type="OrthoDB" id="9987665at2759"/>
<name>A0A8S1EXK9_9PELO</name>
<dbReference type="GO" id="GO:0003723">
    <property type="term" value="F:RNA binding"/>
    <property type="evidence" value="ECO:0007669"/>
    <property type="project" value="InterPro"/>
</dbReference>
<dbReference type="InterPro" id="IPR011989">
    <property type="entry name" value="ARM-like"/>
</dbReference>
<reference evidence="16 17" key="1">
    <citation type="submission" date="2020-04" db="EMBL/GenBank/DDBJ databases">
        <authorList>
            <person name="Laetsch R D."/>
            <person name="Stevens L."/>
            <person name="Kumar S."/>
            <person name="Blaxter L. M."/>
        </authorList>
    </citation>
    <scope>NUCLEOTIDE SEQUENCE [LARGE SCALE GENOMIC DNA]</scope>
</reference>
<keyword evidence="9" id="KW-0342">GTP-binding</keyword>
<dbReference type="GO" id="GO:0000472">
    <property type="term" value="P:endonucleolytic cleavage to generate mature 5'-end of SSU-rRNA from (SSU-rRNA, 5.8S rRNA, LSU-rRNA)"/>
    <property type="evidence" value="ECO:0007669"/>
    <property type="project" value="TreeGrafter"/>
</dbReference>
<gene>
    <name evidence="16" type="ORF">CBOVIS_LOCUS8497</name>
</gene>
<dbReference type="SMART" id="SM00175">
    <property type="entry name" value="RAB"/>
    <property type="match status" value="1"/>
</dbReference>
<feature type="region of interest" description="Disordered" evidence="15">
    <location>
        <begin position="207"/>
        <end position="319"/>
    </location>
</feature>
<dbReference type="SMART" id="SM00025">
    <property type="entry name" value="Pumilio"/>
    <property type="match status" value="3"/>
</dbReference>
<evidence type="ECO:0000256" key="8">
    <source>
        <dbReference type="ARBA" id="ARBA00022801"/>
    </source>
</evidence>
<evidence type="ECO:0000313" key="17">
    <source>
        <dbReference type="Proteomes" id="UP000494206"/>
    </source>
</evidence>
<feature type="repeat" description="Pumilio" evidence="14">
    <location>
        <begin position="757"/>
        <end position="792"/>
    </location>
</feature>
<keyword evidence="5" id="KW-1003">Cell membrane</keyword>
<dbReference type="SUPFAM" id="SSF48371">
    <property type="entry name" value="ARM repeat"/>
    <property type="match status" value="1"/>
</dbReference>
<evidence type="ECO:0000256" key="6">
    <source>
        <dbReference type="ARBA" id="ARBA00022737"/>
    </source>
</evidence>
<protein>
    <recommendedName>
        <fullName evidence="4">small monomeric GTPase</fullName>
        <ecNumber evidence="4">3.6.5.2</ecNumber>
    </recommendedName>
</protein>
<proteinExistence type="inferred from homology"/>
<dbReference type="PROSITE" id="PS51420">
    <property type="entry name" value="RHO"/>
    <property type="match status" value="1"/>
</dbReference>
<comment type="similarity">
    <text evidence="3">Belongs to the small GTPase superfamily. Ras family.</text>
</comment>
<dbReference type="GO" id="GO:0000447">
    <property type="term" value="P:endonucleolytic cleavage in ITS1 to separate SSU-rRNA from 5.8S rRNA and LSU-rRNA from tricistronic rRNA transcript (SSU-rRNA, 5.8S rRNA, LSU-rRNA)"/>
    <property type="evidence" value="ECO:0007669"/>
    <property type="project" value="TreeGrafter"/>
</dbReference>
<dbReference type="Gene3D" id="3.40.50.300">
    <property type="entry name" value="P-loop containing nucleotide triphosphate hydrolases"/>
    <property type="match status" value="1"/>
</dbReference>
<dbReference type="SUPFAM" id="SSF52540">
    <property type="entry name" value="P-loop containing nucleoside triphosphate hydrolases"/>
    <property type="match status" value="1"/>
</dbReference>
<dbReference type="InterPro" id="IPR001313">
    <property type="entry name" value="Pumilio_RNA-bd_rpt"/>
</dbReference>
<keyword evidence="6" id="KW-0677">Repeat</keyword>
<sequence>MCLILRPSRLFVGIPSDSASTSPPPTPTPLISRMETTEKGVMTEYKLVVVGDGGVGKSALTIQLIQNHFVEEYDPTIEDSYRKQVVIDGETCLLDILDTAGQEEYSAMRDQYMRTGEGFLLVFAVNETKSFENVANYREQIRRVKDSDDVPMVLVGNKCDLPSRSVDFRTVSDTAKGYGIPNVDTSAKTRMGVDDAFYTLVREIRKHRERHDNTKPQKKKKCDIMMTRKRKNVEEKPADAFQEYGYEAASRRDHEPIRSFPEKRSRNDRNRRNGQKREFDASDFERQYGRVGGENASNRLDESENEQKHDRRPTDERGEFPKEIVGYLRNIEQIGKTEGRIEEFILDKCAEEVAGMETTLLEWTEAAVVVEHVFGSCSYGAALFLSALSRLKHKKLLALFFGGASARTIENLLLKLCPISRSEHVELISKFADLLCENWSEAVGSQPSAFLLRLIIRIASGLDTKSTEAKVVVASTPKFANKEMKAELKAIYERIAAFAFDLQLNADLIENPVCCLTLQEAIDAETLWKGRRCDDLVTKWFEKDAGGELLLNAWKCKQSSRFWEKIVENCREETRSLIWMTAVAKNVIELSQDPYANFVLQKLIGSVSSLELATDVIDEIAPTFAGYLLSNRDGVARAAIRCASRHENVQELLLKQLRQYFRAAKASTKSHFLLNVLTNNAFDGVDVNLEKLTVQGSLLVSELLKFGKIKTISAGFEALTQQQIMQMSRHKIGSRVIQSAFTSPTLSDELKYKMVEALANDWESLVSDTYGSHVFEKLWDFVDVRRKQDIMKVLVGIRNSSKFFKFAMLRCDVHQFRHDRKAWVEKMRK</sequence>
<evidence type="ECO:0000256" key="5">
    <source>
        <dbReference type="ARBA" id="ARBA00022475"/>
    </source>
</evidence>
<keyword evidence="10" id="KW-0472">Membrane</keyword>
<evidence type="ECO:0000256" key="15">
    <source>
        <dbReference type="SAM" id="MobiDB-lite"/>
    </source>
</evidence>
<evidence type="ECO:0000313" key="16">
    <source>
        <dbReference type="EMBL" id="CAB3406423.1"/>
    </source>
</evidence>
<dbReference type="FunFam" id="3.40.50.300:FF:000096">
    <property type="entry name" value="KRAS proto-oncogene, GTPase"/>
    <property type="match status" value="1"/>
</dbReference>
<accession>A0A8S1EXK9</accession>
<evidence type="ECO:0000256" key="11">
    <source>
        <dbReference type="ARBA" id="ARBA00023288"/>
    </source>
</evidence>
<dbReference type="AlphaFoldDB" id="A0A8S1EXK9"/>
<dbReference type="GO" id="GO:0000480">
    <property type="term" value="P:endonucleolytic cleavage in 5'-ETS of tricistronic rRNA transcript (SSU-rRNA, 5.8S rRNA, LSU-rRNA)"/>
    <property type="evidence" value="ECO:0007669"/>
    <property type="project" value="TreeGrafter"/>
</dbReference>
<keyword evidence="17" id="KW-1185">Reference proteome</keyword>
<evidence type="ECO:0000256" key="13">
    <source>
        <dbReference type="ARBA" id="ARBA00048098"/>
    </source>
</evidence>
<dbReference type="SMART" id="SM00173">
    <property type="entry name" value="RAS"/>
    <property type="match status" value="1"/>
</dbReference>
<dbReference type="SMART" id="SM00174">
    <property type="entry name" value="RHO"/>
    <property type="match status" value="1"/>
</dbReference>
<dbReference type="GO" id="GO:0005730">
    <property type="term" value="C:nucleolus"/>
    <property type="evidence" value="ECO:0007669"/>
    <property type="project" value="TreeGrafter"/>
</dbReference>
<dbReference type="GO" id="GO:0003925">
    <property type="term" value="F:G protein activity"/>
    <property type="evidence" value="ECO:0007669"/>
    <property type="project" value="UniProtKB-EC"/>
</dbReference>
<dbReference type="GO" id="GO:0005886">
    <property type="term" value="C:plasma membrane"/>
    <property type="evidence" value="ECO:0007669"/>
    <property type="project" value="UniProtKB-SubCell"/>
</dbReference>
<keyword evidence="11" id="KW-0449">Lipoprotein</keyword>
<comment type="catalytic activity">
    <reaction evidence="13">
        <text>GTP + H2O = GDP + phosphate + H(+)</text>
        <dbReference type="Rhea" id="RHEA:19669"/>
        <dbReference type="ChEBI" id="CHEBI:15377"/>
        <dbReference type="ChEBI" id="CHEBI:15378"/>
        <dbReference type="ChEBI" id="CHEBI:37565"/>
        <dbReference type="ChEBI" id="CHEBI:43474"/>
        <dbReference type="ChEBI" id="CHEBI:58189"/>
        <dbReference type="EC" id="3.6.5.2"/>
    </reaction>
</comment>
<dbReference type="InterPro" id="IPR016024">
    <property type="entry name" value="ARM-type_fold"/>
</dbReference>
<evidence type="ECO:0000256" key="3">
    <source>
        <dbReference type="ARBA" id="ARBA00008344"/>
    </source>
</evidence>
<keyword evidence="7" id="KW-0547">Nucleotide-binding</keyword>
<dbReference type="PANTHER" id="PTHR13102:SF0">
    <property type="entry name" value="NUCLEOLAR PROTEIN 9"/>
    <property type="match status" value="1"/>
</dbReference>
<dbReference type="PROSITE" id="PS51421">
    <property type="entry name" value="RAS"/>
    <property type="match status" value="1"/>
</dbReference>
<keyword evidence="12" id="KW-0636">Prenylation</keyword>
<dbReference type="NCBIfam" id="TIGR00231">
    <property type="entry name" value="small_GTP"/>
    <property type="match status" value="1"/>
</dbReference>
<dbReference type="InterPro" id="IPR027417">
    <property type="entry name" value="P-loop_NTPase"/>
</dbReference>
<evidence type="ECO:0000256" key="2">
    <source>
        <dbReference type="ARBA" id="ARBA00004635"/>
    </source>
</evidence>
<feature type="compositionally biased region" description="Basic and acidic residues" evidence="15">
    <location>
        <begin position="299"/>
        <end position="319"/>
    </location>
</feature>
<evidence type="ECO:0000256" key="1">
    <source>
        <dbReference type="ARBA" id="ARBA00004236"/>
    </source>
</evidence>
<evidence type="ECO:0000256" key="7">
    <source>
        <dbReference type="ARBA" id="ARBA00022741"/>
    </source>
</evidence>
<feature type="compositionally biased region" description="Basic and acidic residues" evidence="15">
    <location>
        <begin position="249"/>
        <end position="288"/>
    </location>
</feature>
<feature type="repeat" description="Pumilio" evidence="14">
    <location>
        <begin position="582"/>
        <end position="618"/>
    </location>
</feature>
<evidence type="ECO:0000256" key="10">
    <source>
        <dbReference type="ARBA" id="ARBA00023136"/>
    </source>
</evidence>
<dbReference type="EC" id="3.6.5.2" evidence="4"/>
<evidence type="ECO:0000256" key="14">
    <source>
        <dbReference type="PROSITE-ProRule" id="PRU00317"/>
    </source>
</evidence>
<feature type="compositionally biased region" description="Basic residues" evidence="15">
    <location>
        <begin position="216"/>
        <end position="231"/>
    </location>
</feature>
<dbReference type="PROSITE" id="PS51419">
    <property type="entry name" value="RAB"/>
    <property type="match status" value="1"/>
</dbReference>
<keyword evidence="8" id="KW-0378">Hydrolase</keyword>
<evidence type="ECO:0000256" key="4">
    <source>
        <dbReference type="ARBA" id="ARBA00011984"/>
    </source>
</evidence>
<organism evidence="16 17">
    <name type="scientific">Caenorhabditis bovis</name>
    <dbReference type="NCBI Taxonomy" id="2654633"/>
    <lineage>
        <taxon>Eukaryota</taxon>
        <taxon>Metazoa</taxon>
        <taxon>Ecdysozoa</taxon>
        <taxon>Nematoda</taxon>
        <taxon>Chromadorea</taxon>
        <taxon>Rhabditida</taxon>
        <taxon>Rhabditina</taxon>
        <taxon>Rhabditomorpha</taxon>
        <taxon>Rhabditoidea</taxon>
        <taxon>Rhabditidae</taxon>
        <taxon>Peloderinae</taxon>
        <taxon>Caenorhabditis</taxon>
    </lineage>
</organism>
<dbReference type="GO" id="GO:0005525">
    <property type="term" value="F:GTP binding"/>
    <property type="evidence" value="ECO:0007669"/>
    <property type="project" value="UniProtKB-KW"/>
</dbReference>
<dbReference type="Proteomes" id="UP000494206">
    <property type="component" value="Unassembled WGS sequence"/>
</dbReference>
<dbReference type="Pfam" id="PF00071">
    <property type="entry name" value="Ras"/>
    <property type="match status" value="1"/>
</dbReference>
<evidence type="ECO:0000256" key="9">
    <source>
        <dbReference type="ARBA" id="ARBA00023134"/>
    </source>
</evidence>
<dbReference type="InterPro" id="IPR040000">
    <property type="entry name" value="NOP9"/>
</dbReference>
<dbReference type="GO" id="GO:0030686">
    <property type="term" value="C:90S preribosome"/>
    <property type="evidence" value="ECO:0007669"/>
    <property type="project" value="TreeGrafter"/>
</dbReference>
<dbReference type="SMART" id="SM00176">
    <property type="entry name" value="RAN"/>
    <property type="match status" value="1"/>
</dbReference>
<dbReference type="Gene3D" id="1.25.10.10">
    <property type="entry name" value="Leucine-rich Repeat Variant"/>
    <property type="match status" value="1"/>
</dbReference>
<dbReference type="PANTHER" id="PTHR13102">
    <property type="entry name" value="NUCLEOLAR PROTEIN 9"/>
    <property type="match status" value="1"/>
</dbReference>